<accession>A0A061ST20</accession>
<evidence type="ECO:0000256" key="1">
    <source>
        <dbReference type="SAM" id="MobiDB-lite"/>
    </source>
</evidence>
<evidence type="ECO:0000313" key="3">
    <source>
        <dbReference type="Proteomes" id="UP000027337"/>
    </source>
</evidence>
<evidence type="ECO:0000313" key="2">
    <source>
        <dbReference type="EMBL" id="KAJ02788.1"/>
    </source>
</evidence>
<proteinExistence type="predicted"/>
<feature type="compositionally biased region" description="Basic residues" evidence="1">
    <location>
        <begin position="71"/>
        <end position="98"/>
    </location>
</feature>
<gene>
    <name evidence="2" type="ORF">PM02_11885</name>
</gene>
<keyword evidence="3" id="KW-1185">Reference proteome</keyword>
<dbReference type="EMBL" id="JEMU01000009">
    <property type="protein sequence ID" value="KAJ02788.1"/>
    <property type="molecule type" value="Genomic_DNA"/>
</dbReference>
<organism evidence="2 3">
    <name type="scientific">Sulfitobacter mediterraneus</name>
    <dbReference type="NCBI Taxonomy" id="83219"/>
    <lineage>
        <taxon>Bacteria</taxon>
        <taxon>Pseudomonadati</taxon>
        <taxon>Pseudomonadota</taxon>
        <taxon>Alphaproteobacteria</taxon>
        <taxon>Rhodobacterales</taxon>
        <taxon>Roseobacteraceae</taxon>
        <taxon>Sulfitobacter</taxon>
    </lineage>
</organism>
<dbReference type="AlphaFoldDB" id="A0A061ST20"/>
<sequence>MPGLACRRTDHERHAACPPRCQTARPRCRARAAQVSGVQQCNLHPAARLFPRSLANGDLRGLQSGLSAQPRRIRRPRRRLRLGKNLRRKENRHQRVHSAKPLCAGHPDQTGHDPRQDRVFPALV</sequence>
<feature type="region of interest" description="Disordered" evidence="1">
    <location>
        <begin position="60"/>
        <end position="116"/>
    </location>
</feature>
<reference evidence="2 3" key="1">
    <citation type="journal article" date="2014" name="Genome Announc.">
        <title>Draft Genome Sequences of Two Isolates of the Roseobacter Group, Sulfitobacter sp. Strains 3SOLIMAR09 and 1FIGIMAR09, from Harbors of Mallorca Island (Mediterranean Sea).</title>
        <authorList>
            <person name="Mas-Llado M."/>
            <person name="Pina-Villalonga J.M."/>
            <person name="Brunet-Galmes I."/>
            <person name="Nogales B."/>
            <person name="Bosch R."/>
        </authorList>
    </citation>
    <scope>NUCLEOTIDE SEQUENCE [LARGE SCALE GENOMIC DNA]</scope>
    <source>
        <strain evidence="2 3">1FIGIMAR09</strain>
    </source>
</reference>
<comment type="caution">
    <text evidence="2">The sequence shown here is derived from an EMBL/GenBank/DDBJ whole genome shotgun (WGS) entry which is preliminary data.</text>
</comment>
<dbReference type="Proteomes" id="UP000027337">
    <property type="component" value="Unassembled WGS sequence"/>
</dbReference>
<name>A0A061ST20_9RHOB</name>
<protein>
    <submittedName>
        <fullName evidence="2">Uncharacterized protein</fullName>
    </submittedName>
</protein>
<dbReference type="STRING" id="83219.PM02_11885"/>